<name>A0ABS1YC45_9ACTN</name>
<dbReference type="Proteomes" id="UP000622245">
    <property type="component" value="Unassembled WGS sequence"/>
</dbReference>
<keyword evidence="3" id="KW-1185">Reference proteome</keyword>
<evidence type="ECO:0000313" key="3">
    <source>
        <dbReference type="Proteomes" id="UP000622245"/>
    </source>
</evidence>
<dbReference type="EMBL" id="JAEVHL010000015">
    <property type="protein sequence ID" value="MBM0274968.1"/>
    <property type="molecule type" value="Genomic_DNA"/>
</dbReference>
<gene>
    <name evidence="2" type="ORF">JM949_05625</name>
</gene>
<evidence type="ECO:0000313" key="2">
    <source>
        <dbReference type="EMBL" id="MBM0274968.1"/>
    </source>
</evidence>
<feature type="region of interest" description="Disordered" evidence="1">
    <location>
        <begin position="1"/>
        <end position="55"/>
    </location>
</feature>
<organism evidence="2 3">
    <name type="scientific">Micromonospora tarensis</name>
    <dbReference type="NCBI Taxonomy" id="2806100"/>
    <lineage>
        <taxon>Bacteria</taxon>
        <taxon>Bacillati</taxon>
        <taxon>Actinomycetota</taxon>
        <taxon>Actinomycetes</taxon>
        <taxon>Micromonosporales</taxon>
        <taxon>Micromonosporaceae</taxon>
        <taxon>Micromonospora</taxon>
    </lineage>
</organism>
<sequence length="175" mass="18752">MSHDEYAARFGSDAIATGAPASSDDGALRAAPEERTADSSGGAAPQRDPVGGTPWHQALWAQTDGRGTYVPTRFGDANLGYSHYASRHNLTTMAPFRVIPNTTRPIVDQGSHIEYQALLTDLSNGSIKIRVRIVTQAASRTDDGRYVTPDGRNVGTITAYCEGVTKCPSWVNQIS</sequence>
<accession>A0ABS1YC45</accession>
<dbReference type="RefSeq" id="WP_203147375.1">
    <property type="nucleotide sequence ID" value="NZ_JAEVHL010000015.1"/>
</dbReference>
<proteinExistence type="predicted"/>
<comment type="caution">
    <text evidence="2">The sequence shown here is derived from an EMBL/GenBank/DDBJ whole genome shotgun (WGS) entry which is preliminary data.</text>
</comment>
<protein>
    <recommendedName>
        <fullName evidence="4">DNA/RNA non-specific endonuclease</fullName>
    </recommendedName>
</protein>
<evidence type="ECO:0008006" key="4">
    <source>
        <dbReference type="Google" id="ProtNLM"/>
    </source>
</evidence>
<reference evidence="2 3" key="1">
    <citation type="submission" date="2021-01" db="EMBL/GenBank/DDBJ databases">
        <title>Draft genome sequence of Micromonospora sp. strain STR1s_6.</title>
        <authorList>
            <person name="Karlyshev A."/>
            <person name="Jawad R."/>
        </authorList>
    </citation>
    <scope>NUCLEOTIDE SEQUENCE [LARGE SCALE GENOMIC DNA]</scope>
    <source>
        <strain evidence="2 3">STR1S-6</strain>
    </source>
</reference>
<evidence type="ECO:0000256" key="1">
    <source>
        <dbReference type="SAM" id="MobiDB-lite"/>
    </source>
</evidence>